<dbReference type="EMBL" id="JAZHYP010000003">
    <property type="protein sequence ID" value="MEN3323470.1"/>
    <property type="molecule type" value="Genomic_DNA"/>
</dbReference>
<organism evidence="1 2">
    <name type="scientific">Mariniflexile soesokkakense</name>
    <dbReference type="NCBI Taxonomy" id="1343160"/>
    <lineage>
        <taxon>Bacteria</taxon>
        <taxon>Pseudomonadati</taxon>
        <taxon>Bacteroidota</taxon>
        <taxon>Flavobacteriia</taxon>
        <taxon>Flavobacteriales</taxon>
        <taxon>Flavobacteriaceae</taxon>
        <taxon>Mariniflexile</taxon>
    </lineage>
</organism>
<sequence length="136" mass="15942">MEIEKDIQNIIDYSHKFAEKMLNNAKEYYPFGAKINNNGELIAVGYKDNESDFPESQKVIDELTAEFERELNIGEIKAYGLTYDVRVQTDSLKDKTDAILIDIYHRNSNEIPKYYFTYSWNKNNELIFGESFGMKK</sequence>
<comment type="caution">
    <text evidence="1">The sequence shown here is derived from an EMBL/GenBank/DDBJ whole genome shotgun (WGS) entry which is preliminary data.</text>
</comment>
<proteinExistence type="predicted"/>
<gene>
    <name evidence="1" type="ORF">VP395_07000</name>
</gene>
<protein>
    <submittedName>
        <fullName evidence="1">Uncharacterized protein</fullName>
    </submittedName>
</protein>
<keyword evidence="2" id="KW-1185">Reference proteome</keyword>
<accession>A0ABV0AC62</accession>
<reference evidence="1 2" key="1">
    <citation type="submission" date="2024-01" db="EMBL/GenBank/DDBJ databases">
        <title>Mariniflexile litorale sp. nov., isolated from the shallow sediments of the Sea of Japan.</title>
        <authorList>
            <person name="Romanenko L."/>
            <person name="Bystritskaya E."/>
            <person name="Isaeva M."/>
        </authorList>
    </citation>
    <scope>NUCLEOTIDE SEQUENCE [LARGE SCALE GENOMIC DNA]</scope>
    <source>
        <strain evidence="1 2">KCTC 32427</strain>
    </source>
</reference>
<dbReference type="RefSeq" id="WP_346241066.1">
    <property type="nucleotide sequence ID" value="NZ_JAZHYP010000003.1"/>
</dbReference>
<evidence type="ECO:0000313" key="1">
    <source>
        <dbReference type="EMBL" id="MEN3323470.1"/>
    </source>
</evidence>
<name>A0ABV0AC62_9FLAO</name>
<dbReference type="Proteomes" id="UP001416393">
    <property type="component" value="Unassembled WGS sequence"/>
</dbReference>
<evidence type="ECO:0000313" key="2">
    <source>
        <dbReference type="Proteomes" id="UP001416393"/>
    </source>
</evidence>